<comment type="subcellular location">
    <subcellularLocation>
        <location evidence="1">Cell outer membrane</location>
        <topology evidence="1">Multi-pass membrane protein</topology>
    </subcellularLocation>
</comment>
<keyword evidence="7" id="KW-0998">Cell outer membrane</keyword>
<dbReference type="PANTHER" id="PTHR35093:SF8">
    <property type="entry name" value="OUTER MEMBRANE PROTEIN NMB0088-RELATED"/>
    <property type="match status" value="1"/>
</dbReference>
<dbReference type="InterPro" id="IPR005017">
    <property type="entry name" value="OMPP1/FadL/TodX"/>
</dbReference>
<dbReference type="Gene3D" id="2.40.160.60">
    <property type="entry name" value="Outer membrane protein transport protein (OMPP1/FadL/TodX)"/>
    <property type="match status" value="1"/>
</dbReference>
<dbReference type="GO" id="GO:0009279">
    <property type="term" value="C:cell outer membrane"/>
    <property type="evidence" value="ECO:0007669"/>
    <property type="project" value="UniProtKB-SubCell"/>
</dbReference>
<evidence type="ECO:0000256" key="5">
    <source>
        <dbReference type="ARBA" id="ARBA00022729"/>
    </source>
</evidence>
<comment type="similarity">
    <text evidence="2">Belongs to the OmpP1/FadL family.</text>
</comment>
<evidence type="ECO:0000256" key="1">
    <source>
        <dbReference type="ARBA" id="ARBA00004571"/>
    </source>
</evidence>
<evidence type="ECO:0000313" key="9">
    <source>
        <dbReference type="EMBL" id="RBP26058.1"/>
    </source>
</evidence>
<proteinExistence type="inferred from homology"/>
<evidence type="ECO:0000256" key="3">
    <source>
        <dbReference type="ARBA" id="ARBA00022452"/>
    </source>
</evidence>
<feature type="signal peptide" evidence="8">
    <location>
        <begin position="1"/>
        <end position="28"/>
    </location>
</feature>
<protein>
    <submittedName>
        <fullName evidence="9">Long-chain fatty acid transport protein</fullName>
    </submittedName>
</protein>
<dbReference type="Proteomes" id="UP000252995">
    <property type="component" value="Unassembled WGS sequence"/>
</dbReference>
<name>A0A366GGE7_9GAMM</name>
<dbReference type="GO" id="GO:0015483">
    <property type="term" value="F:long-chain fatty acid transporting porin activity"/>
    <property type="evidence" value="ECO:0007669"/>
    <property type="project" value="TreeGrafter"/>
</dbReference>
<sequence length="505" mass="54014">MHKNTNALVKAIRLATLAALAAPASVMAGGFSLNEQSASAMGVANAGAAANPENATTVLFNPAGMSQLSGMNVSFGAAVLDIDAEAKEGTTSATNQLDLPVTGTTGGDIADPAVLPNFYYTHEISDTIDVGFGIHAPYGLAADYDNDFIGRYFADKTELTAIAFSPSIAVNNGKGLSMGATLNIMYAEGRLSKFQDIRGGVYQQGVQQYLTANNLNSLDELPAAARQQVQDQVSQQTAALADAYEANFGAPYADIEGDDIAMNFRVGFLYELSDRTQVGLTAQTGTEFNLEGDIELSGYPVPNPESPIGVSPTTLTEEVRVPLAIPESATFGVRHQLSDSFTLLAGATYARWSRFEELDIYSREGDSGEVSSAIGRTGDAPITHITEEWKNTWQFNVGGIWQATPEWALKAGYAWDESPVDNYVTARIPSEDRHWLTLGTQWKDVQSGWTVDAAVGTLIFADDAKVDDREYSHEDPTGEPVSAASYQGEYDLSAWSASVQVSKAF</sequence>
<dbReference type="RefSeq" id="WP_113863593.1">
    <property type="nucleotide sequence ID" value="NZ_QNRO01000019.1"/>
</dbReference>
<evidence type="ECO:0000256" key="4">
    <source>
        <dbReference type="ARBA" id="ARBA00022692"/>
    </source>
</evidence>
<feature type="chain" id="PRO_5016586176" evidence="8">
    <location>
        <begin position="29"/>
        <end position="505"/>
    </location>
</feature>
<dbReference type="Pfam" id="PF03349">
    <property type="entry name" value="Toluene_X"/>
    <property type="match status" value="1"/>
</dbReference>
<evidence type="ECO:0000256" key="7">
    <source>
        <dbReference type="ARBA" id="ARBA00023237"/>
    </source>
</evidence>
<dbReference type="STRING" id="379482.SAMN04487961_0066"/>
<gene>
    <name evidence="9" type="ORF">DET50_11925</name>
</gene>
<dbReference type="AlphaFoldDB" id="A0A366GGE7"/>
<evidence type="ECO:0000256" key="2">
    <source>
        <dbReference type="ARBA" id="ARBA00008163"/>
    </source>
</evidence>
<evidence type="ECO:0000256" key="6">
    <source>
        <dbReference type="ARBA" id="ARBA00023136"/>
    </source>
</evidence>
<keyword evidence="6" id="KW-0472">Membrane</keyword>
<keyword evidence="5 8" id="KW-0732">Signal</keyword>
<organism evidence="9 10">
    <name type="scientific">Marinobacter pelagius</name>
    <dbReference type="NCBI Taxonomy" id="379482"/>
    <lineage>
        <taxon>Bacteria</taxon>
        <taxon>Pseudomonadati</taxon>
        <taxon>Pseudomonadota</taxon>
        <taxon>Gammaproteobacteria</taxon>
        <taxon>Pseudomonadales</taxon>
        <taxon>Marinobacteraceae</taxon>
        <taxon>Marinobacter</taxon>
    </lineage>
</organism>
<keyword evidence="3" id="KW-1134">Transmembrane beta strand</keyword>
<dbReference type="OrthoDB" id="19849at2"/>
<keyword evidence="4" id="KW-0812">Transmembrane</keyword>
<dbReference type="SUPFAM" id="SSF56935">
    <property type="entry name" value="Porins"/>
    <property type="match status" value="1"/>
</dbReference>
<comment type="caution">
    <text evidence="9">The sequence shown here is derived from an EMBL/GenBank/DDBJ whole genome shotgun (WGS) entry which is preliminary data.</text>
</comment>
<dbReference type="PANTHER" id="PTHR35093">
    <property type="entry name" value="OUTER MEMBRANE PROTEIN NMB0088-RELATED"/>
    <property type="match status" value="1"/>
</dbReference>
<reference evidence="9 10" key="1">
    <citation type="submission" date="2018-06" db="EMBL/GenBank/DDBJ databases">
        <title>Freshwater and sediment microbial communities from various areas in North America, analyzing microbe dynamics in response to fracking.</title>
        <authorList>
            <person name="Lamendella R."/>
        </authorList>
    </citation>
    <scope>NUCLEOTIDE SEQUENCE [LARGE SCALE GENOMIC DNA]</scope>
    <source>
        <strain evidence="9 10">114J</strain>
    </source>
</reference>
<evidence type="ECO:0000313" key="10">
    <source>
        <dbReference type="Proteomes" id="UP000252995"/>
    </source>
</evidence>
<dbReference type="EMBL" id="QNRO01000019">
    <property type="protein sequence ID" value="RBP26058.1"/>
    <property type="molecule type" value="Genomic_DNA"/>
</dbReference>
<evidence type="ECO:0000256" key="8">
    <source>
        <dbReference type="SAM" id="SignalP"/>
    </source>
</evidence>
<accession>A0A366GGE7</accession>